<accession>A0A0B2VWR8</accession>
<evidence type="ECO:0000313" key="2">
    <source>
        <dbReference type="Proteomes" id="UP000031036"/>
    </source>
</evidence>
<dbReference type="AlphaFoldDB" id="A0A0B2VWR8"/>
<sequence length="170" mass="19785">MLRDSPDRTNVQKDCKWSTQCDDGLAMMERFLNKAHSLRLLTLPIGLLDKPVRVDFGERFRKSGVLTIRIFVDKQRNVDPATWLNESLAGLIKGLQYTVNVDVCISGFTVRSMEQVDRIANDFAHAYERLFISRPIPECIIELRLEGRGRLHGRFRYSYSRCPLYVYVER</sequence>
<comment type="caution">
    <text evidence="1">The sequence shown here is derived from an EMBL/GenBank/DDBJ whole genome shotgun (WGS) entry which is preliminary data.</text>
</comment>
<dbReference type="Proteomes" id="UP000031036">
    <property type="component" value="Unassembled WGS sequence"/>
</dbReference>
<dbReference type="EMBL" id="JPKZ01000722">
    <property type="protein sequence ID" value="KHN85864.1"/>
    <property type="molecule type" value="Genomic_DNA"/>
</dbReference>
<proteinExistence type="predicted"/>
<reference evidence="1 2" key="1">
    <citation type="submission" date="2014-11" db="EMBL/GenBank/DDBJ databases">
        <title>Genetic blueprint of the zoonotic pathogen Toxocara canis.</title>
        <authorList>
            <person name="Zhu X.-Q."/>
            <person name="Korhonen P.K."/>
            <person name="Cai H."/>
            <person name="Young N.D."/>
            <person name="Nejsum P."/>
            <person name="von Samson-Himmelstjerna G."/>
            <person name="Boag P.R."/>
            <person name="Tan P."/>
            <person name="Li Q."/>
            <person name="Min J."/>
            <person name="Yang Y."/>
            <person name="Wang X."/>
            <person name="Fang X."/>
            <person name="Hall R.S."/>
            <person name="Hofmann A."/>
            <person name="Sternberg P.W."/>
            <person name="Jex A.R."/>
            <person name="Gasser R.B."/>
        </authorList>
    </citation>
    <scope>NUCLEOTIDE SEQUENCE [LARGE SCALE GENOMIC DNA]</scope>
    <source>
        <strain evidence="1">PN_DK_2014</strain>
    </source>
</reference>
<organism evidence="1 2">
    <name type="scientific">Toxocara canis</name>
    <name type="common">Canine roundworm</name>
    <dbReference type="NCBI Taxonomy" id="6265"/>
    <lineage>
        <taxon>Eukaryota</taxon>
        <taxon>Metazoa</taxon>
        <taxon>Ecdysozoa</taxon>
        <taxon>Nematoda</taxon>
        <taxon>Chromadorea</taxon>
        <taxon>Rhabditida</taxon>
        <taxon>Spirurina</taxon>
        <taxon>Ascaridomorpha</taxon>
        <taxon>Ascaridoidea</taxon>
        <taxon>Toxocaridae</taxon>
        <taxon>Toxocara</taxon>
    </lineage>
</organism>
<evidence type="ECO:0000313" key="1">
    <source>
        <dbReference type="EMBL" id="KHN85864.1"/>
    </source>
</evidence>
<name>A0A0B2VWR8_TOXCA</name>
<protein>
    <submittedName>
        <fullName evidence="1">Uncharacterized protein</fullName>
    </submittedName>
</protein>
<keyword evidence="2" id="KW-1185">Reference proteome</keyword>
<gene>
    <name evidence="1" type="ORF">Tcan_11323</name>
</gene>